<dbReference type="FunFam" id="2.60.40.10:FF:000567">
    <property type="entry name" value="Uncharacterized protein, isoform G"/>
    <property type="match status" value="5"/>
</dbReference>
<dbReference type="PANTHER" id="PTHR14340">
    <property type="entry name" value="MICROFIBRIL-ASSOCIATED GLYCOPROTEIN 3"/>
    <property type="match status" value="1"/>
</dbReference>
<evidence type="ECO:0000256" key="1">
    <source>
        <dbReference type="ARBA" id="ARBA00001946"/>
    </source>
</evidence>
<feature type="domain" description="Fibronectin type-III" evidence="27">
    <location>
        <begin position="2813"/>
        <end position="2908"/>
    </location>
</feature>
<dbReference type="PROSITE" id="PS50011">
    <property type="entry name" value="PROTEIN_KINASE_DOM"/>
    <property type="match status" value="1"/>
</dbReference>
<feature type="domain" description="Fibronectin type-III" evidence="27">
    <location>
        <begin position="4191"/>
        <end position="4285"/>
    </location>
</feature>
<comment type="catalytic activity">
    <reaction evidence="22">
        <text>L-seryl-[protein] + ATP = O-phospho-L-seryl-[protein] + ADP + H(+)</text>
        <dbReference type="Rhea" id="RHEA:17989"/>
        <dbReference type="Rhea" id="RHEA-COMP:9863"/>
        <dbReference type="Rhea" id="RHEA-COMP:11604"/>
        <dbReference type="ChEBI" id="CHEBI:15378"/>
        <dbReference type="ChEBI" id="CHEBI:29999"/>
        <dbReference type="ChEBI" id="CHEBI:30616"/>
        <dbReference type="ChEBI" id="CHEBI:83421"/>
        <dbReference type="ChEBI" id="CHEBI:456216"/>
        <dbReference type="EC" id="2.7.11.1"/>
    </reaction>
</comment>
<dbReference type="SUPFAM" id="SSF48726">
    <property type="entry name" value="Immunoglobulin"/>
    <property type="match status" value="34"/>
</dbReference>
<dbReference type="FunFam" id="2.60.40.10:FF:000505">
    <property type="entry name" value="Bent, isoform J"/>
    <property type="match status" value="1"/>
</dbReference>
<feature type="domain" description="Ig-like" evidence="26">
    <location>
        <begin position="533"/>
        <end position="621"/>
    </location>
</feature>
<dbReference type="InterPro" id="IPR008271">
    <property type="entry name" value="Ser/Thr_kinase_AS"/>
</dbReference>
<dbReference type="FunFam" id="2.60.40.10:FF:000147">
    <property type="entry name" value="Myosin light chain kinase"/>
    <property type="match status" value="1"/>
</dbReference>
<comment type="cofactor">
    <cofactor evidence="1">
        <name>Mg(2+)</name>
        <dbReference type="ChEBI" id="CHEBI:18420"/>
    </cofactor>
</comment>
<keyword evidence="8" id="KW-0597">Phosphoprotein</keyword>
<feature type="binding site" evidence="23">
    <location>
        <position position="6834"/>
    </location>
    <ligand>
        <name>ATP</name>
        <dbReference type="ChEBI" id="CHEBI:30616"/>
    </ligand>
</feature>
<feature type="domain" description="Fibronectin type-III" evidence="27">
    <location>
        <begin position="4291"/>
        <end position="4385"/>
    </location>
</feature>
<feature type="domain" description="Ig-like" evidence="26">
    <location>
        <begin position="1535"/>
        <end position="1619"/>
    </location>
</feature>
<feature type="domain" description="Fibronectin type-III" evidence="27">
    <location>
        <begin position="3700"/>
        <end position="3794"/>
    </location>
</feature>
<feature type="compositionally biased region" description="Basic and acidic residues" evidence="24">
    <location>
        <begin position="641"/>
        <end position="650"/>
    </location>
</feature>
<feature type="domain" description="Fibronectin type-III" evidence="27">
    <location>
        <begin position="5476"/>
        <end position="5570"/>
    </location>
</feature>
<dbReference type="GO" id="GO:0005516">
    <property type="term" value="F:calmodulin binding"/>
    <property type="evidence" value="ECO:0007669"/>
    <property type="project" value="UniProtKB-KW"/>
</dbReference>
<feature type="region of interest" description="Disordered" evidence="24">
    <location>
        <begin position="2496"/>
        <end position="2525"/>
    </location>
</feature>
<evidence type="ECO:0000259" key="27">
    <source>
        <dbReference type="PROSITE" id="PS50853"/>
    </source>
</evidence>
<dbReference type="FunFam" id="2.60.40.10:FF:000831">
    <property type="entry name" value="Uncharacterized protein, isoform F"/>
    <property type="match status" value="1"/>
</dbReference>
<dbReference type="Proteomes" id="UP000019118">
    <property type="component" value="Unassembled WGS sequence"/>
</dbReference>
<feature type="domain" description="Fibronectin type-III" evidence="27">
    <location>
        <begin position="6263"/>
        <end position="6357"/>
    </location>
</feature>
<evidence type="ECO:0000256" key="16">
    <source>
        <dbReference type="ARBA" id="ARBA00022842"/>
    </source>
</evidence>
<feature type="domain" description="Fibronectin type-III" evidence="27">
    <location>
        <begin position="4883"/>
        <end position="4978"/>
    </location>
</feature>
<dbReference type="Gene3D" id="1.10.510.10">
    <property type="entry name" value="Transferase(Phosphotransferase) domain 1"/>
    <property type="match status" value="1"/>
</dbReference>
<feature type="domain" description="Fibronectin type-III" evidence="27">
    <location>
        <begin position="5576"/>
        <end position="5673"/>
    </location>
</feature>
<reference evidence="28" key="2">
    <citation type="submission" date="2024-08" db="UniProtKB">
        <authorList>
            <consortium name="EnsemblMetazoa"/>
        </authorList>
    </citation>
    <scope>IDENTIFICATION</scope>
</reference>
<feature type="domain" description="Fibronectin type-III" evidence="27">
    <location>
        <begin position="5973"/>
        <end position="6068"/>
    </location>
</feature>
<feature type="domain" description="Ig-like" evidence="26">
    <location>
        <begin position="6557"/>
        <end position="6650"/>
    </location>
</feature>
<feature type="domain" description="Fibronectin type-III" evidence="27">
    <location>
        <begin position="3304"/>
        <end position="3399"/>
    </location>
</feature>
<evidence type="ECO:0000256" key="14">
    <source>
        <dbReference type="ARBA" id="ARBA00022837"/>
    </source>
</evidence>
<dbReference type="PROSITE" id="PS50853">
    <property type="entry name" value="FN3"/>
    <property type="match status" value="33"/>
</dbReference>
<feature type="compositionally biased region" description="Basic and acidic residues" evidence="24">
    <location>
        <begin position="782"/>
        <end position="791"/>
    </location>
</feature>
<evidence type="ECO:0000256" key="3">
    <source>
        <dbReference type="ARBA" id="ARBA00006692"/>
    </source>
</evidence>
<dbReference type="GO" id="GO:0046872">
    <property type="term" value="F:metal ion binding"/>
    <property type="evidence" value="ECO:0007669"/>
    <property type="project" value="UniProtKB-KW"/>
</dbReference>
<dbReference type="GO" id="GO:0050793">
    <property type="term" value="P:regulation of developmental process"/>
    <property type="evidence" value="ECO:0007669"/>
    <property type="project" value="UniProtKB-ARBA"/>
</dbReference>
<dbReference type="FunFam" id="2.60.40.10:FF:000876">
    <property type="entry name" value="Uncharacterized protein, isoform H"/>
    <property type="match status" value="1"/>
</dbReference>
<feature type="compositionally biased region" description="Low complexity" evidence="24">
    <location>
        <begin position="837"/>
        <end position="847"/>
    </location>
</feature>
<feature type="domain" description="Fibronectin type-III" evidence="27">
    <location>
        <begin position="5872"/>
        <end position="5967"/>
    </location>
</feature>
<dbReference type="InterPro" id="IPR013783">
    <property type="entry name" value="Ig-like_fold"/>
</dbReference>
<feature type="compositionally biased region" description="Basic and acidic residues" evidence="24">
    <location>
        <begin position="949"/>
        <end position="965"/>
    </location>
</feature>
<feature type="domain" description="Ig-like" evidence="26">
    <location>
        <begin position="4982"/>
        <end position="5071"/>
    </location>
</feature>
<comment type="similarity">
    <text evidence="3">Belongs to the protein kinase superfamily. CAMK Ser/Thr protein kinase family.</text>
</comment>
<proteinExistence type="inferred from homology"/>
<evidence type="ECO:0000313" key="29">
    <source>
        <dbReference type="Proteomes" id="UP000019118"/>
    </source>
</evidence>
<evidence type="ECO:0000256" key="20">
    <source>
        <dbReference type="ARBA" id="ARBA00023319"/>
    </source>
</evidence>
<feature type="domain" description="Fibronectin type-III" evidence="27">
    <location>
        <begin position="5081"/>
        <end position="5174"/>
    </location>
</feature>
<dbReference type="FunFam" id="2.60.40.10:FF:000127">
    <property type="entry name" value="titin isoform X1"/>
    <property type="match status" value="3"/>
</dbReference>
<dbReference type="Gene3D" id="2.60.40.10">
    <property type="entry name" value="Immunoglobulins"/>
    <property type="match status" value="66"/>
</dbReference>
<keyword evidence="15 23" id="KW-0067">ATP-binding</keyword>
<feature type="domain" description="Fibronectin type-III" evidence="27">
    <location>
        <begin position="3600"/>
        <end position="3694"/>
    </location>
</feature>
<dbReference type="InterPro" id="IPR003598">
    <property type="entry name" value="Ig_sub2"/>
</dbReference>
<evidence type="ECO:0000313" key="28">
    <source>
        <dbReference type="EnsemblMetazoa" id="XP_019753489.1"/>
    </source>
</evidence>
<feature type="region of interest" description="Disordered" evidence="24">
    <location>
        <begin position="4269"/>
        <end position="4313"/>
    </location>
</feature>
<evidence type="ECO:0000256" key="22">
    <source>
        <dbReference type="ARBA" id="ARBA00048679"/>
    </source>
</evidence>
<feature type="compositionally biased region" description="Basic and acidic residues" evidence="24">
    <location>
        <begin position="906"/>
        <end position="933"/>
    </location>
</feature>
<feature type="region of interest" description="Disordered" evidence="24">
    <location>
        <begin position="7387"/>
        <end position="7449"/>
    </location>
</feature>
<feature type="domain" description="Ig-like" evidence="26">
    <location>
        <begin position="6464"/>
        <end position="6552"/>
    </location>
</feature>
<feature type="region of interest" description="Disordered" evidence="24">
    <location>
        <begin position="1041"/>
        <end position="1182"/>
    </location>
</feature>
<evidence type="ECO:0000256" key="7">
    <source>
        <dbReference type="ARBA" id="ARBA00022527"/>
    </source>
</evidence>
<evidence type="ECO:0000259" key="26">
    <source>
        <dbReference type="PROSITE" id="PS50835"/>
    </source>
</evidence>
<dbReference type="SMART" id="SM00060">
    <property type="entry name" value="FN3"/>
    <property type="match status" value="33"/>
</dbReference>
<feature type="domain" description="Ig-like" evidence="26">
    <location>
        <begin position="426"/>
        <end position="520"/>
    </location>
</feature>
<dbReference type="FunFam" id="2.60.40.10:FF:000935">
    <property type="entry name" value="Uncharacterized protein, isoform I"/>
    <property type="match status" value="1"/>
</dbReference>
<dbReference type="PRINTS" id="PR00014">
    <property type="entry name" value="FNTYPEIII"/>
</dbReference>
<dbReference type="PROSITE" id="PS00107">
    <property type="entry name" value="PROTEIN_KINASE_ATP"/>
    <property type="match status" value="1"/>
</dbReference>
<feature type="compositionally biased region" description="Basic and acidic residues" evidence="24">
    <location>
        <begin position="848"/>
        <end position="877"/>
    </location>
</feature>
<dbReference type="Pfam" id="PF00069">
    <property type="entry name" value="Pkinase"/>
    <property type="match status" value="1"/>
</dbReference>
<dbReference type="FunFam" id="2.60.40.10:FF:000051">
    <property type="entry name" value="Uncharacterized protein, isoform J"/>
    <property type="match status" value="6"/>
</dbReference>
<feature type="compositionally biased region" description="Basic and acidic residues" evidence="24">
    <location>
        <begin position="800"/>
        <end position="819"/>
    </location>
</feature>
<feature type="compositionally biased region" description="Polar residues" evidence="24">
    <location>
        <begin position="7387"/>
        <end position="7409"/>
    </location>
</feature>
<dbReference type="FunFam" id="2.60.40.10:FF:000056">
    <property type="entry name" value="twitchin isoform X4"/>
    <property type="match status" value="15"/>
</dbReference>
<evidence type="ECO:0000256" key="23">
    <source>
        <dbReference type="PROSITE-ProRule" id="PRU10141"/>
    </source>
</evidence>
<dbReference type="SUPFAM" id="SSF49265">
    <property type="entry name" value="Fibronectin type III"/>
    <property type="match status" value="18"/>
</dbReference>
<evidence type="ECO:0000256" key="12">
    <source>
        <dbReference type="ARBA" id="ARBA00022741"/>
    </source>
</evidence>
<name>A0AAR5NX17_DENPD</name>
<feature type="compositionally biased region" description="Acidic residues" evidence="24">
    <location>
        <begin position="651"/>
        <end position="664"/>
    </location>
</feature>
<dbReference type="PANTHER" id="PTHR14340:SF9">
    <property type="entry name" value="FIBRONECTIN TYPE-III DOMAIN-CONTAINING PROTEIN"/>
    <property type="match status" value="1"/>
</dbReference>
<protein>
    <recommendedName>
        <fullName evidence="4">non-specific serine/threonine protein kinase</fullName>
        <ecNumber evidence="4">2.7.11.1</ecNumber>
    </recommendedName>
</protein>
<feature type="compositionally biased region" description="Basic and acidic residues" evidence="24">
    <location>
        <begin position="1095"/>
        <end position="1113"/>
    </location>
</feature>
<evidence type="ECO:0000256" key="17">
    <source>
        <dbReference type="ARBA" id="ARBA00022860"/>
    </source>
</evidence>
<evidence type="ECO:0000256" key="11">
    <source>
        <dbReference type="ARBA" id="ARBA00022737"/>
    </source>
</evidence>
<dbReference type="FunFam" id="2.60.40.10:FF:001845">
    <property type="entry name" value="Bent, isoform H"/>
    <property type="match status" value="1"/>
</dbReference>
<evidence type="ECO:0000256" key="10">
    <source>
        <dbReference type="ARBA" id="ARBA00022723"/>
    </source>
</evidence>
<dbReference type="FunFam" id="2.60.40.10:FF:000107">
    <property type="entry name" value="Myosin, light chain kinase a"/>
    <property type="match status" value="2"/>
</dbReference>
<dbReference type="InterPro" id="IPR000719">
    <property type="entry name" value="Prot_kinase_dom"/>
</dbReference>
<dbReference type="FunFam" id="2.60.40.10:FF:000559">
    <property type="entry name" value="Uncharacterized protein, isoform J"/>
    <property type="match status" value="1"/>
</dbReference>
<dbReference type="FunFam" id="2.60.40.10:FF:000466">
    <property type="entry name" value="Uncharacterized protein, isoform H"/>
    <property type="match status" value="1"/>
</dbReference>
<evidence type="ECO:0000256" key="5">
    <source>
        <dbReference type="ARBA" id="ARBA00022443"/>
    </source>
</evidence>
<dbReference type="FunFam" id="2.60.40.10:FF:000553">
    <property type="entry name" value="Uncharacterized protein, isoform J"/>
    <property type="match status" value="1"/>
</dbReference>
<feature type="domain" description="Ig-like" evidence="26">
    <location>
        <begin position="7128"/>
        <end position="7216"/>
    </location>
</feature>
<dbReference type="SMART" id="SM00409">
    <property type="entry name" value="IG"/>
    <property type="match status" value="33"/>
</dbReference>
<feature type="domain" description="Ig-like" evidence="26">
    <location>
        <begin position="6074"/>
        <end position="6162"/>
    </location>
</feature>
<dbReference type="SMART" id="SM00220">
    <property type="entry name" value="S_TKc"/>
    <property type="match status" value="1"/>
</dbReference>
<feature type="domain" description="Ig-like" evidence="26">
    <location>
        <begin position="7558"/>
        <end position="7646"/>
    </location>
</feature>
<feature type="domain" description="Ig-like" evidence="26">
    <location>
        <begin position="2912"/>
        <end position="3001"/>
    </location>
</feature>
<dbReference type="GO" id="GO:0009653">
    <property type="term" value="P:anatomical structure morphogenesis"/>
    <property type="evidence" value="ECO:0007669"/>
    <property type="project" value="UniProtKB-ARBA"/>
</dbReference>
<keyword evidence="9" id="KW-0808">Transferase</keyword>
<feature type="compositionally biased region" description="Basic and acidic residues" evidence="24">
    <location>
        <begin position="4285"/>
        <end position="4313"/>
    </location>
</feature>
<keyword evidence="14" id="KW-0106">Calcium</keyword>
<feature type="domain" description="Ig-like" evidence="26">
    <location>
        <begin position="9"/>
        <end position="102"/>
    </location>
</feature>
<dbReference type="InterPro" id="IPR011009">
    <property type="entry name" value="Kinase-like_dom_sf"/>
</dbReference>
<keyword evidence="19" id="KW-0514">Muscle protein</keyword>
<feature type="domain" description="Ig-like" evidence="26">
    <location>
        <begin position="119"/>
        <end position="209"/>
    </location>
</feature>
<feature type="compositionally biased region" description="Acidic residues" evidence="24">
    <location>
        <begin position="628"/>
        <end position="640"/>
    </location>
</feature>
<feature type="domain" description="Ig-like" evidence="26">
    <location>
        <begin position="223"/>
        <end position="318"/>
    </location>
</feature>
<dbReference type="FunFam" id="2.60.40.10:FF:000006">
    <property type="entry name" value="Uncharacterized protein, isoform F"/>
    <property type="match status" value="1"/>
</dbReference>
<evidence type="ECO:0000256" key="13">
    <source>
        <dbReference type="ARBA" id="ARBA00022777"/>
    </source>
</evidence>
<feature type="domain" description="Fibronectin type-III" evidence="27">
    <location>
        <begin position="2411"/>
        <end position="2512"/>
    </location>
</feature>
<feature type="domain" description="Ig-like" evidence="26">
    <location>
        <begin position="3798"/>
        <end position="3887"/>
    </location>
</feature>
<feature type="compositionally biased region" description="Basic and acidic residues" evidence="24">
    <location>
        <begin position="764"/>
        <end position="773"/>
    </location>
</feature>
<reference evidence="29" key="1">
    <citation type="journal article" date="2013" name="Genome Biol.">
        <title>Draft genome of the mountain pine beetle, Dendroctonus ponderosae Hopkins, a major forest pest.</title>
        <authorList>
            <person name="Keeling C.I."/>
            <person name="Yuen M.M."/>
            <person name="Liao N.Y."/>
            <person name="Docking T.R."/>
            <person name="Chan S.K."/>
            <person name="Taylor G.A."/>
            <person name="Palmquist D.L."/>
            <person name="Jackman S.D."/>
            <person name="Nguyen A."/>
            <person name="Li M."/>
            <person name="Henderson H."/>
            <person name="Janes J.K."/>
            <person name="Zhao Y."/>
            <person name="Pandoh P."/>
            <person name="Moore R."/>
            <person name="Sperling F.A."/>
            <person name="Huber D.P."/>
            <person name="Birol I."/>
            <person name="Jones S.J."/>
            <person name="Bohlmann J."/>
        </authorList>
    </citation>
    <scope>NUCLEOTIDE SEQUENCE</scope>
</reference>
<keyword evidence="7" id="KW-0723">Serine/threonine-protein kinase</keyword>
<feature type="domain" description="Ig-like" evidence="26">
    <location>
        <begin position="7253"/>
        <end position="7340"/>
    </location>
</feature>
<feature type="compositionally biased region" description="Basic and acidic residues" evidence="24">
    <location>
        <begin position="1143"/>
        <end position="1160"/>
    </location>
</feature>
<dbReference type="FunFam" id="2.60.40.10:FF:000504">
    <property type="entry name" value="Bent, isoform J"/>
    <property type="match status" value="2"/>
</dbReference>
<evidence type="ECO:0000256" key="6">
    <source>
        <dbReference type="ARBA" id="ARBA00022490"/>
    </source>
</evidence>
<keyword evidence="29" id="KW-1185">Reference proteome</keyword>
<dbReference type="EC" id="2.7.11.1" evidence="4"/>
<dbReference type="CDD" id="cd00063">
    <property type="entry name" value="FN3"/>
    <property type="match status" value="33"/>
</dbReference>
<evidence type="ECO:0000256" key="9">
    <source>
        <dbReference type="ARBA" id="ARBA00022679"/>
    </source>
</evidence>
<feature type="domain" description="Fibronectin type-III" evidence="27">
    <location>
        <begin position="2518"/>
        <end position="2613"/>
    </location>
</feature>
<feature type="domain" description="Fibronectin type-III" evidence="27">
    <location>
        <begin position="1813"/>
        <end position="1909"/>
    </location>
</feature>
<feature type="domain" description="Ig-like" evidence="26">
    <location>
        <begin position="4095"/>
        <end position="4184"/>
    </location>
</feature>
<dbReference type="CDD" id="cd00096">
    <property type="entry name" value="Ig"/>
    <property type="match status" value="1"/>
</dbReference>
<feature type="domain" description="Ig-like" evidence="26">
    <location>
        <begin position="1441"/>
        <end position="1527"/>
    </location>
</feature>
<evidence type="ECO:0000256" key="18">
    <source>
        <dbReference type="ARBA" id="ARBA00023157"/>
    </source>
</evidence>
<feature type="domain" description="Fibronectin type-III" evidence="27">
    <location>
        <begin position="2214"/>
        <end position="2309"/>
    </location>
</feature>
<feature type="domain" description="Fibronectin type-III" evidence="27">
    <location>
        <begin position="3996"/>
        <end position="4090"/>
    </location>
</feature>
<keyword evidence="10" id="KW-0479">Metal-binding</keyword>
<dbReference type="FunFam" id="1.10.510.10:FF:000321">
    <property type="entry name" value="Bent, isoform C"/>
    <property type="match status" value="1"/>
</dbReference>
<dbReference type="InterPro" id="IPR017441">
    <property type="entry name" value="Protein_kinase_ATP_BS"/>
</dbReference>
<feature type="domain" description="Fibronectin type-III" evidence="27">
    <location>
        <begin position="6363"/>
        <end position="6458"/>
    </location>
</feature>
<dbReference type="FunFam" id="2.60.40.10:FF:000097">
    <property type="entry name" value="Bent, isoform F"/>
    <property type="match status" value="6"/>
</dbReference>
<keyword evidence="16" id="KW-0460">Magnesium</keyword>
<dbReference type="InterPro" id="IPR007110">
    <property type="entry name" value="Ig-like_dom"/>
</dbReference>
<feature type="domain" description="Ig-like" evidence="26">
    <location>
        <begin position="328"/>
        <end position="421"/>
    </location>
</feature>
<dbReference type="FunFam" id="2.60.40.10:FF:000031">
    <property type="entry name" value="Myosin-binding protein C, slow type"/>
    <property type="match status" value="1"/>
</dbReference>
<dbReference type="FunFam" id="2.60.40.10:FF:000003">
    <property type="entry name" value="Titin isoform E"/>
    <property type="match status" value="3"/>
</dbReference>
<keyword evidence="5" id="KW-0728">SH3 domain</keyword>
<feature type="region of interest" description="Disordered" evidence="24">
    <location>
        <begin position="622"/>
        <end position="982"/>
    </location>
</feature>
<feature type="domain" description="Ig-like" evidence="26">
    <location>
        <begin position="3207"/>
        <end position="3296"/>
    </location>
</feature>
<feature type="domain" description="Fibronectin type-III" evidence="27">
    <location>
        <begin position="6655"/>
        <end position="6747"/>
    </location>
</feature>
<keyword evidence="6" id="KW-0963">Cytoplasm</keyword>
<dbReference type="FunFam" id="2.60.40.10:FF:001164">
    <property type="entry name" value="Uncharacterized protein, isoform F"/>
    <property type="match status" value="1"/>
</dbReference>
<evidence type="ECO:0000259" key="25">
    <source>
        <dbReference type="PROSITE" id="PS50011"/>
    </source>
</evidence>
<dbReference type="InterPro" id="IPR036116">
    <property type="entry name" value="FN3_sf"/>
</dbReference>
<evidence type="ECO:0000256" key="21">
    <source>
        <dbReference type="ARBA" id="ARBA00047899"/>
    </source>
</evidence>
<keyword evidence="17" id="KW-0112">Calmodulin-binding</keyword>
<dbReference type="FunFam" id="3.30.200.20:FF:000249">
    <property type="entry name" value="twitchin isoform X2"/>
    <property type="match status" value="1"/>
</dbReference>
<dbReference type="Gene3D" id="3.30.200.20">
    <property type="entry name" value="Phosphorylase Kinase, domain 1"/>
    <property type="match status" value="1"/>
</dbReference>
<feature type="domain" description="Fibronectin type-III" evidence="27">
    <location>
        <begin position="4779"/>
        <end position="4877"/>
    </location>
</feature>
<feature type="domain" description="Fibronectin type-III" evidence="27">
    <location>
        <begin position="4585"/>
        <end position="4679"/>
    </location>
</feature>
<feature type="domain" description="Fibronectin type-III" evidence="27">
    <location>
        <begin position="5180"/>
        <end position="5274"/>
    </location>
</feature>
<keyword evidence="20" id="KW-0393">Immunoglobulin domain</keyword>
<feature type="domain" description="Fibronectin type-III" evidence="27">
    <location>
        <begin position="5280"/>
        <end position="5375"/>
    </location>
</feature>
<feature type="domain" description="Ig-like" evidence="26">
    <location>
        <begin position="7657"/>
        <end position="7745"/>
    </location>
</feature>
<keyword evidence="13" id="KW-0418">Kinase</keyword>
<feature type="domain" description="Fibronectin type-III" evidence="27">
    <location>
        <begin position="3405"/>
        <end position="3500"/>
    </location>
</feature>
<dbReference type="GO" id="GO:0030154">
    <property type="term" value="P:cell differentiation"/>
    <property type="evidence" value="ECO:0007669"/>
    <property type="project" value="UniProtKB-ARBA"/>
</dbReference>
<feature type="region of interest" description="Disordered" evidence="24">
    <location>
        <begin position="5174"/>
        <end position="5202"/>
    </location>
</feature>
<keyword evidence="11" id="KW-0677">Repeat</keyword>
<feature type="domain" description="Fibronectin type-III" evidence="27">
    <location>
        <begin position="5772"/>
        <end position="5866"/>
    </location>
</feature>
<dbReference type="FunFam" id="2.60.40.10:FF:001003">
    <property type="entry name" value="titin isoform X1"/>
    <property type="match status" value="1"/>
</dbReference>
<keyword evidence="18" id="KW-1015">Disulfide bond</keyword>
<dbReference type="PROSITE" id="PS50835">
    <property type="entry name" value="IG_LIKE"/>
    <property type="match status" value="23"/>
</dbReference>
<dbReference type="GO" id="GO:0031672">
    <property type="term" value="C:A band"/>
    <property type="evidence" value="ECO:0007669"/>
    <property type="project" value="UniProtKB-ARBA"/>
</dbReference>
<evidence type="ECO:0000256" key="19">
    <source>
        <dbReference type="ARBA" id="ARBA00023179"/>
    </source>
</evidence>
<feature type="domain" description="Fibronectin type-III" evidence="27">
    <location>
        <begin position="3009"/>
        <end position="3102"/>
    </location>
</feature>
<organism evidence="28 29">
    <name type="scientific">Dendroctonus ponderosae</name>
    <name type="common">Mountain pine beetle</name>
    <dbReference type="NCBI Taxonomy" id="77166"/>
    <lineage>
        <taxon>Eukaryota</taxon>
        <taxon>Metazoa</taxon>
        <taxon>Ecdysozoa</taxon>
        <taxon>Arthropoda</taxon>
        <taxon>Hexapoda</taxon>
        <taxon>Insecta</taxon>
        <taxon>Pterygota</taxon>
        <taxon>Neoptera</taxon>
        <taxon>Endopterygota</taxon>
        <taxon>Coleoptera</taxon>
        <taxon>Polyphaga</taxon>
        <taxon>Cucujiformia</taxon>
        <taxon>Curculionidae</taxon>
        <taxon>Scolytinae</taxon>
        <taxon>Dendroctonus</taxon>
    </lineage>
</organism>
<accession>A0AAR5NX17</accession>
<dbReference type="FunFam" id="2.60.40.10:FF:002083">
    <property type="entry name" value="Protein CBR-UNC-22"/>
    <property type="match status" value="2"/>
</dbReference>
<dbReference type="FunFam" id="2.60.40.10:FF:000460">
    <property type="entry name" value="Bent, isoform J"/>
    <property type="match status" value="1"/>
</dbReference>
<comment type="subcellular location">
    <subcellularLocation>
        <location evidence="2">Cytoplasm</location>
    </subcellularLocation>
</comment>
<dbReference type="InterPro" id="IPR003599">
    <property type="entry name" value="Ig_sub"/>
</dbReference>
<dbReference type="EnsemblMetazoa" id="XM_019897930.1">
    <property type="protein sequence ID" value="XP_019753489.1"/>
    <property type="gene ID" value="LOC109532855"/>
</dbReference>
<dbReference type="GO" id="GO:0051239">
    <property type="term" value="P:regulation of multicellular organismal process"/>
    <property type="evidence" value="ECO:0007669"/>
    <property type="project" value="UniProtKB-ARBA"/>
</dbReference>
<feature type="domain" description="Fibronectin type-III" evidence="27">
    <location>
        <begin position="4485"/>
        <end position="4579"/>
    </location>
</feature>
<dbReference type="InterPro" id="IPR003961">
    <property type="entry name" value="FN3_dom"/>
</dbReference>
<dbReference type="SMART" id="SM00408">
    <property type="entry name" value="IGc2"/>
    <property type="match status" value="25"/>
</dbReference>
<feature type="domain" description="Fibronectin type-III" evidence="27">
    <location>
        <begin position="3894"/>
        <end position="3990"/>
    </location>
</feature>
<feature type="domain" description="Fibronectin type-III" evidence="27">
    <location>
        <begin position="2714"/>
        <end position="2806"/>
    </location>
</feature>
<evidence type="ECO:0000256" key="4">
    <source>
        <dbReference type="ARBA" id="ARBA00012513"/>
    </source>
</evidence>
<dbReference type="FunFam" id="2.60.40.10:FF:000440">
    <property type="entry name" value="Bent, isoform C"/>
    <property type="match status" value="1"/>
</dbReference>
<feature type="compositionally biased region" description="Basic and acidic residues" evidence="24">
    <location>
        <begin position="665"/>
        <end position="755"/>
    </location>
</feature>
<feature type="domain" description="Fibronectin type-III" evidence="27">
    <location>
        <begin position="2113"/>
        <end position="2208"/>
    </location>
</feature>
<feature type="domain" description="Ig-like" evidence="26">
    <location>
        <begin position="2617"/>
        <end position="2706"/>
    </location>
</feature>
<dbReference type="FunFam" id="2.60.40.10:FF:000034">
    <property type="entry name" value="Titin isoform A"/>
    <property type="match status" value="1"/>
</dbReference>
<dbReference type="PROSITE" id="PS00108">
    <property type="entry name" value="PROTEIN_KINASE_ST"/>
    <property type="match status" value="1"/>
</dbReference>
<feature type="domain" description="Protein kinase" evidence="25">
    <location>
        <begin position="6805"/>
        <end position="7060"/>
    </location>
</feature>
<evidence type="ECO:0000256" key="8">
    <source>
        <dbReference type="ARBA" id="ARBA00022553"/>
    </source>
</evidence>
<dbReference type="FunFam" id="2.60.40.10:FF:000160">
    <property type="entry name" value="Titin a"/>
    <property type="match status" value="1"/>
</dbReference>
<feature type="domain" description="Fibronectin type-III" evidence="27">
    <location>
        <begin position="1915"/>
        <end position="2010"/>
    </location>
</feature>
<keyword evidence="12 23" id="KW-0547">Nucleotide-binding</keyword>
<feature type="domain" description="Ig-like" evidence="26">
    <location>
        <begin position="3504"/>
        <end position="3593"/>
    </location>
</feature>
<dbReference type="SUPFAM" id="SSF56112">
    <property type="entry name" value="Protein kinase-like (PK-like)"/>
    <property type="match status" value="1"/>
</dbReference>
<dbReference type="CDD" id="cd05748">
    <property type="entry name" value="Ig_Titin_like"/>
    <property type="match status" value="2"/>
</dbReference>
<dbReference type="Pfam" id="PF00041">
    <property type="entry name" value="fn3"/>
    <property type="match status" value="33"/>
</dbReference>
<sequence length="7752" mass="863630">MGVAEDFAPSFTQKPQLRQEDDGNKLVFECQLLSAPKPEIQWFRSDTLLSEDSRTNFKIQSIGTNKFLVVLELDDVIETDAGLYKVKAKNTMGEVAASINLNFSPMDEPKEKQIDGLAPTFAKKPAIRQEEDGKKLLFECRIQADPRPVVNWFHNNNPVKESPRHKLRIDKDGHSYFATLEIINVTVEDAGKYKVTAKNELGESNATISLNFDSGDDAAGFAPSFIEKPKIIPNESGTLITMKCKCKAKPKPEVTWFRGTTVVKESSKTTIRVVDVEEEIFELILEIKDPSAPDGGTYRCHVKNEFGESNANLNLNIEAEPEPEGDGPTFVEKPRITSHQGGKLVIMECKVRSNPKPTIVWYREGKQVTESSKIKISFEKVEEDVYYIKLELNDPGLEDSGLYKCNIKNTLGELNANLTLNIEIIPVIKEKPKVIKIIKKKTVIVECKVLSKFAPDCTWFKEENAVREDSRHQVQVEQVKDGEFAVKLEISDVQKVDKGLYKLVAKNEKGEATSQTVEVTELPPDEKPKGEKPKLTKLTNITLEEGKSADFISSLKVSDKTVTIIWYKETTVIRESTDTKITFDGTVTRLSITKCKTTHSGTYKVVAKNEFGEDEATAVLTVKKKKDEDEEGETSEEEEEIKVQPKKVESEPEEESEEEEEEEAVVEKKVEKKEEKKVEKKEEKKVEKKEEKKVEKKTEEKKVEKKAEERKVEKKAEERKEETKVVQKKEEEKKVNDIGKKEVKKVEETKAEEKKGLRRTSVQKVEEKSESRRSSIVPMTEEIVRDGEKKSSSRRSSTVTREEEIKNESQRTSLTEDKKKKLTLGTKKLESTPEAKTPTTPTNNVDDTFTKKTETVAKKPTPEKVKSPPPKEPEKVKSPPPKAESAAKVKSPPPSEPAKPSAKPSEPPKPEIKEPVETPKTKPTPEKKSEPPKIAEPVPDLSKTRGSLKKAETKTEPAPKTEKPKRTIPPKAEIQKGSFMNIQLKPVEKKEAKSAEQAKLDVDLKQVETKKLEKTTAQKGKKKDAFDANAWENIPDYDRPVLETFEPHDKAEYAGRDKTKLSKEKPQLVAEGKEKPAFAAEQKAIPSVPQIKTPEAPKIEVIKERSPEPRKASLEPTPGSGSRRGSLIPPEAAARRASLIISDEEHRKLRPGEVLDDKKGGKLRPGEVLGPKRRRPSAEVRRPSLAELEDIINKPSTPLKPSGPKGSPPSIIDVQENYSSVEDQTAYITIQVEGDPPPKFKFYKGVTEIIEGGRFKFITDGETNLITLCIRKVKPNDEGQYKVVVSNVHGEDSAEMMLYVAGAAGVDFRAMLMKRKYAKWDKDKGDPDWGDLKEVEKPIPALKKVEKKSESFLKPLVDQYAKEGKDKKAVFEAGFSKPNCKPKWLFRKDELFQGAKYQFKNENDLYQLIITNPKVEDSGKYTIEIGGVHCTAFLNVEEPDPSYTFTKALKKKYDGYTQHEVELSCTVSNSLAIVGWYKGAKKLEDGDKYQISKDLSGVCRLTIKNATFDDADEYSCKLEKQTEKTVTKVNIVDYPYKFVKVLKHQQHVEKENITFLCELNDAGGDVKWFKGDQEITPDKRLVVSKDGRKRKLVIKDAKVTDAGMYSCVSNADKTEAELVVNYLNRFNKKLKDTNAVERERLVLDIELQDQTAPAEWFFNGEPIVPSDRIEIKNLGGGKHQLIFNKLDLADSGEIKVKSGQLESSMNLAVNKGESIPKIDFPSTYEAPISKPILMEVPYKIEGTRQSQLEAKLIKDGKVLPLKDVDVIIADEKVTFKIKKPSRDQSGPYQIKLSNAQGEDVKDVKIIMQDVPAPPQDVDVKEVFQTNCKVAWKTPADDGGSPILHYVVERQDLSLKAGWDNVGEVKPGQTSFKVEGLVPKKQYKFRIRAVNKLGSSEPALFAKPVLAKDPWDEPSKPNNVEVVDWDKDHADLKWLPPDNDGGAPITGYIVEVKDKFGKEWTTGIEVPGEQLSATVPGLKENSQYEFRVRAVNKAGPGEPSDTTKPIIAKCRFVKPFIIGDDLKSIIIKKGQIVKYDIKFGGEPEPTVQWFLDQKEIKPDIEERITIDSYEKNTIITVRRAARADSGKYRLVLTNSSGTCEGIAEVIVLDKPTPPKGPLEPEEIRADHVTVKWQRPEDMGGTELTGYVLEKMDMDTGRWVSAGEVGPGDNKFTFKGLTPKKKYKFRVRAKNKEGESEPLETSDFILAKNPYDEPGAPGKPDIIDYDNKSATLRWPKPENDGGRPISHYTIEMKDKFSPDWKEVATTSDSNPEGKVENLKENQVYQFRVRAHNKAGPSVPSEPTDNHLCKHKNLKPRIDRETFKSITIKAGRTHKWAVDFMGEPPPEVKWVWRDNIPLTNSERIKIENAEYHTDFTLLNAVRKDTGKYTLIIENVNGKDQETVELTVLSKPGSPQGPLVVSDVTAEKAKVSWKKPEDDGGSPIKEYEIEKMDMATGKWVRCGRVPGDKLSPDGKGEFEVTGLNPGSEYKFRVTAVNNEGDSDPLVADRPTLAKNPFDEPTKPGRPDLKNWDKDFVELAWKAPVSDGGAPIQKYIIQMHDKAGRGWVDAATVPGDKTAGRVETVEEGHEYEFRIVAVNKAGPSEPSDPSKPVIAKPRFLAPKIDRKNLTKQSLRPGQLLRLEADVKGEPPPTITWTLKEQNLRNTDRLKIDNEDYHTSFVLQKVQRSDTGVYVVTARNDSGVDTVEVEISVVTKPGKPKGPLKVSDVSAEGCKLKWEAPEDDGGEPVTGYVVERMDVETGRWVPVTTTKTPEADVTGLNEGKDYQFRVKAVNAEGESEPLVTDEPTTAKNPYTEPDSPGKPELKDWTKDHADLKWAPPKNDGGAPVEKYIIEKKDPITGKWHKAVEVPGNKTEARVPELQEGQKYSFRVKAVNKGGESKPSPPSDTITAKDRFVPPKIDRTSLKDLTVKAGQHIRLDVKISGEPPPTKTWFLNKARIENRDDINVDLEDYRTKLVIPVAKREHTGTLVIKAENSSGRDEASIEIKVLDKPGKPEGPLRISDVHKEGCALKWNPPLDDGGVPLDYYQVEKLDTATGRWVPAGRSKEPKIELNNLEPGQEYKFRVSAVNAEGESEPLEAEQTIVAKNPFDEPGAPGTPEVVDWDKDHVDLRWTPPTKDGGSPITGYIIEKREKGSPKWTKAGETGPFETKGTADNLDEGVEYEFRVRAVNAAGPGEPSQASKSVITKPRKLAPKIDRRNLHNITVKEGEPIYIDVKVSGEPAPEVTWYQDGRTITDGTHKRVDNVPYNSKFFNDRPERKDTGVYKIVAVNKYGQDQAEIDITVVSKPGQPEGPLEVSDIHKDGCTLKWKRPKDDGGEPIENYVVEKLDPETGIWLPVGKTTGAVPEMQVDGLIPGHDYKFRVKAVNKEGESEPLETFGTITAKDPYTTAAKPGTPEPEDWSANHVDLKWTEPVSDGGAPITGYIIEMKDKYSPLWEKAVETTSPTPKATVTGLIEGNEYQFRVIALNAAGPSQASDASKIFTAKPRYLAPKIDRRYLHDVTISAGSPLKFEANIIGEPPPSVEWRFSGITLKNDKRTTIDNPDYSTKIAIRPVGRDDTGQYTVTASNSSGKDIHTINVTVTDKPTPPQGPLQVSDVNKNGCKLKWKRPKDDGGTPIEYYQVDKMDPETGCWVPCGRANEPNFEVTGLTPNHEYKFRVAAVNAEGESKPLEAEETIIAKNPFDEPGAPGHLKATDWDKDHVDLEWTPPKDDGGSPVTGYIIEKKDKFGDWEKALEVPSDKLKATVPDLIEGQPYQFRVRAVNAAGPGEPSNETPTIIAKPRNLAPKIDRTNLIEIKIRAGQAFGYDVKVSGEPMPTTKWLQKGKEIKSGPNCKVQHGDYNTKINVKNATRADSGTYTVTAENANGKDIAEVEVIVLDVPSPPGGPLKVSDVHANGCKLNWRPPSDDGGQPVESYLVEKMDEASGRWVPVGETEGPQTSITVDGLTPGHKYKFRVRAQNRQGKSEPLTTAQAIEAKNPFDEPGKTSAPEIVDYDSDFVELKWDRPESDGGSPITGYVIEKRDKFNPNWEKCAEVEGDVTRGKVNDLIEGTPYEFRIRAINKAGPGEASDASKIHVARPKNLAPKIDRNSFYDLKVKVGQSIEFNVPVIGEPPPSKEWKHKENVLFNTDRVKITNEDYRTQIKITDAQRADSGPYTLTIKNSNGRDTETVKVTVLDVPTPPEGPLSADNVTKNSLNLHWRPPKDDGGSEISHYQVEKLDTENMRWVPVGDSVGTSMRVPNLTEGHDYQFRVRAVNKQGESAPLTTTESITAKDPFTKPDRPGAPKPTDWDKDHVDLEWTPPRKDGGAPITEYIIEKRPKHGTWEEAARVPGNATKGTVPNLTEGEEYEFRIIAVNKGGHSEPSEASIPVIAKPRFLAPSFNKSLLEDITVKVGQRFGWTIPIEAAPKPTAKWSVNGKDISVDDRVDFAVFNNKLSFDVTSALRTDTGRYTLTLSNEVGSFTASAQVTVLDRPSPPQPPLDVGSVTKESARISWKPPLDNGGSPILHYIVEKMDVSRGTWSDAGMATITSHDITRLIHKKEYFFRVKAVNAVGESEPLETPRSIIAKNEFDEPTAPGKPAVTDWDKDHVDLEWTPPKSDGGSPITGYIVQKKEKGSPYWTNAVHVPAKSNTCTVPDLTEGQDYEFRVIATNTAGQSEPSEPSDVVTAKARFLAPKIKTPLNDIRIKAGLILHIDIDFIGEPCPEATWTVGSKPLTADDRTTVTSIGYHTVIHTVNAKRSNSGLYHLLIKNNSGIDEGSFQVTVLDRPGPPEGPLEYEEVTAQSVTLSWKPPKDNGGSEITGFVIEKRDLTHGGGWVPAVNYVNPKYNHAVVPRLIEGTKYEFRVFAENLQGRSDPLDTEKPVVAKNQYDVPGKPGKPELVDSDKDHIKIKWSAPISNGGSPIVGYDIERRDRATGRWVKLNKEPVRGQDYYDDRVQEGHQYEYRVSAVNAAGNGKPSDTSNVFIAKPMKEKPKLWLDGIIGRKIKVRAGEPINIDIPLTGAPAPKVDWIKNKLPIPESSRLYTETNSEHTRLRVETSNRADAGTYTVRAKNEYGADEADIEVIVVDKPGIPKGPLQYTSTTQDSISLSWNPPTDDGGGDITGYIVEISEFGTDLWRPCPGFCPRPSFTARGLTEGKKYVFRVRAENIYGVSEPLEGKPVVAKSPFDPPGAPSQPEITGYTPSSCSLKWNPPASTGGKPISGYIVEKRERGGDWVKVNNYPTPNTQYTVQDLREGNKYEFRVTAVNEAGPGEPSRPTEPIIAQHQRFTPSAPEPPKADRITKDSVTLSWRPPKSDGGSKLRGYILQKRPKGSDDWTDVNSVPVNDTVYTVPHLKEGEEYQFRVIAVNDVGNSEPSRPSNPILIEEQPNKPCMDLGGVRDITVRAGEDFSIHVPYIGFPKPTASWFANDKILDESDSRVFPQLADDYASIIVKNSKRSDTGQYRLQLKNPSGFDTATINVRVLDRPGKPENLRADEFAGDALTLYWQPPKDNGGADITNYIIEKKEAKSSTWTKVSSYVTVPFVRIRNLTLGKEYDFRVIAENIYGQSEPAVTSEPIRARHPFDPPGAPGTPRGIDSSEDSITIQWTKPRHDGGSPITGYVVEKRLITEDKWTKASHALIPDLNLKAINLIENHEYEFRVAAVNAAGQGPWSSASDALCARAAPSAPKITSDLSIRDIVVIAGEELRITVPYVATPKPKAAWTINGDEVSGDDRIKLETTDIASIFYNKSAKRSDTGSYTIKLTNSMGSDSASCRVLVVDRPQPPQGPLDVSDVTPDNCSLAWRPPLDDGGSPITNYIVEKLDQNGIWVKVSSFVRSTHYDVMSLEPNKKYSFRIRAENQYGISEPLETSEPVIAKYPFTIPEPPSPPRVIDWDSNTINLAWDRPTHDGGSRIQGYKLEYRDVRDTHWMSASDYLIKDTHFDLYNMVTGQEYEFRVRAKNAAGFSKPSASSSRFKLKGKFNVPSAPREPKVVNVGKGYVDLTWEPPTSDGGSKITGYLIEKREIGSPLWTKCNDYNVSDTNFTVLNLQDRSEYEFRISAINAAGKSEPSSCTAPVKVCEVLGGEKPDWLRRLQNSSAPLGKSISLECEATGKPEPTFRWLRNGREIQGGGRFRLESKGGTAWLHINDLLDVDDGDYTCEASNSLGAVTTTARLKIGNPPRIERLPGDLYLAEGDNTKIKIYYSGDQPLDVTLTKDGQKVDDESHIRFTIFDDYIIIFIKDIKKSDAGSYNLTVKNDSGSASGSFPVYITGLPGPPNGPLETTDITKHTCTLSWKPPSYDGGLRVTHYVVERKDISGTHWITVSSSCRDTTFTVQGLTEGQEYLFRVMAVNDNGMGPPLDGVNPVRAKAPFDPPSPPGIPVVTQVGGDFVNLEWTKPENDGGARVQGYWIDKREVGQLAWQRVNVAICLPTQINISNLIEGRQYEFRVFAQNIAGLSEPSSASTSVTIKDPLAPTPPEIVKPLKNAQSIQNHNAKFECTITGVPTPNITWYKGAREITNGSRYHIYSEGDVHHLVIHDVFGEDADEYVCRASNKAGVKSTRAELLIMTAPKLNIPPRFRDSAYFDKGENVIIKIPFTGFPKPKITWVREGEVIESGGHYHVEVKDRHAILTIRDASKLDSGPYRITAENELGQDTAIIKIQIADRPDPARFPVVDNIGTDSLALSWKAPVWDGGSNITNYMVERREHPLSTWIRVGNTRLTTMAVSGLTPGHQYEFRIYAENIYGRSDPSEVSTLITMKDTTKKKVEKKKYEVDETGKKIRESHKEPIKDYDSYVFDIYSKFVPQPVEIKTRSVYDDYDILEEIGTGAFGVVHRCRERKTGNIFAAKFIPVSHAMEKELIRKEIDIMNQLHHPKLINLHDAFEDDDEMVLIYEFLSGGELFERITAEGYSMSEAEVINYMRQICEGIKHMHEKNIIHLDIKPENIMCQTRKGTNIKLIDFGLATKLDPNEVVKISTGTAEFAAPEIVEREPVGFYTDMWAVGVLAYVLLSGLSPFAGENDIETLKNVKACDWDFDEEAFTNVSEEGKDFIRRLLLKNKEKRLTAQECLLHAWLSGDHSDRNKTIDQSRYLSLRDRIRAKYDAWDSFALPIGRLSEYSSLRKLLIDKYKIHDAYFDRRQAAPRFVIKPQSAFCYEGQSVKFYCRVIGVATPTVSWYHNNVELRQSVKFMKRYSGDDYYFVINRARLQDRGEYIIRAENHYGSREEVVFLNVQPLPTVVPEYKPETAQVRRREPLPYTFWQEEQECAPSFTFLLRPRVMQERDTCKLLCCLSGKPFPTVKWYKDKRELSKYEYSMSHSDGVITMEIQGCRPSDSGKYTCIATNKHGQDETSCVVIVEGQTSTEEQTKIAERILYSGDRKYIENPIKPAPIPVTIKKQVTQPNPIQPRSANASTNSLAHSSSTLSVGDGDKRSPRKYGRLDSTGSPNRSRSATKELALPPDSTMGPPEFSKGLKDMTINDGDSLTLTAHVQGDPEPQVVWTKDGKPLTSSEVIDLKYKNGIAKLHINEVYPEDEGSYVCKATNSMGTAETTCKLSIKILANQTNGKKKTEDKPPTIVSHLESAFVKDAEPVTISCRIIGADKFDVIWLHNNKEIKPSKDFQYVNEANIYKLIIAEIYPEDSGVYTCEAFNDAGESFSSCTLNVVVPGDQPKSPVFKTFPISATVSENEVATFVAETEDEPLQISWLKDGKQIKESSAKFKFTADGKRYTLQIVSCDSNDIGQYQAKAIGKKGETFAAFSLNVVPPGQL</sequence>
<evidence type="ECO:0000256" key="2">
    <source>
        <dbReference type="ARBA" id="ARBA00004496"/>
    </source>
</evidence>
<dbReference type="GO" id="GO:0004674">
    <property type="term" value="F:protein serine/threonine kinase activity"/>
    <property type="evidence" value="ECO:0007669"/>
    <property type="project" value="UniProtKB-KW"/>
</dbReference>
<comment type="catalytic activity">
    <reaction evidence="21">
        <text>L-threonyl-[protein] + ATP = O-phospho-L-threonyl-[protein] + ADP + H(+)</text>
        <dbReference type="Rhea" id="RHEA:46608"/>
        <dbReference type="Rhea" id="RHEA-COMP:11060"/>
        <dbReference type="Rhea" id="RHEA-COMP:11605"/>
        <dbReference type="ChEBI" id="CHEBI:15378"/>
        <dbReference type="ChEBI" id="CHEBI:30013"/>
        <dbReference type="ChEBI" id="CHEBI:30616"/>
        <dbReference type="ChEBI" id="CHEBI:61977"/>
        <dbReference type="ChEBI" id="CHEBI:456216"/>
        <dbReference type="EC" id="2.7.11.1"/>
    </reaction>
</comment>
<feature type="compositionally biased region" description="Basic and acidic residues" evidence="24">
    <location>
        <begin position="2512"/>
        <end position="2525"/>
    </location>
</feature>
<dbReference type="FunFam" id="2.60.40.10:FF:001284">
    <property type="entry name" value="Myomesin 2"/>
    <property type="match status" value="1"/>
</dbReference>
<feature type="domain" description="Fibronectin type-III" evidence="27">
    <location>
        <begin position="3108"/>
        <end position="3203"/>
    </location>
</feature>
<feature type="compositionally biased region" description="Basic and acidic residues" evidence="24">
    <location>
        <begin position="1041"/>
        <end position="1076"/>
    </location>
</feature>
<feature type="region of interest" description="Disordered" evidence="24">
    <location>
        <begin position="2790"/>
        <end position="2821"/>
    </location>
</feature>
<feature type="domain" description="Ig-like" evidence="26">
    <location>
        <begin position="7451"/>
        <end position="7539"/>
    </location>
</feature>
<dbReference type="InterPro" id="IPR036179">
    <property type="entry name" value="Ig-like_dom_sf"/>
</dbReference>
<dbReference type="FunFam" id="2.60.40.10:FF:000080">
    <property type="entry name" value="Myosin light chain kinase, smooth muscle"/>
    <property type="match status" value="1"/>
</dbReference>
<dbReference type="InterPro" id="IPR013098">
    <property type="entry name" value="Ig_I-set"/>
</dbReference>
<dbReference type="Pfam" id="PF07679">
    <property type="entry name" value="I-set"/>
    <property type="match status" value="31"/>
</dbReference>
<evidence type="ECO:0000256" key="15">
    <source>
        <dbReference type="ARBA" id="ARBA00022840"/>
    </source>
</evidence>
<dbReference type="GO" id="GO:0005524">
    <property type="term" value="F:ATP binding"/>
    <property type="evidence" value="ECO:0007669"/>
    <property type="project" value="UniProtKB-UniRule"/>
</dbReference>
<evidence type="ECO:0000256" key="24">
    <source>
        <dbReference type="SAM" id="MobiDB-lite"/>
    </source>
</evidence>